<dbReference type="NCBIfam" id="TIGR04123">
    <property type="entry name" value="P_estr_lig_assc"/>
    <property type="match status" value="1"/>
</dbReference>
<dbReference type="RefSeq" id="WP_274493351.1">
    <property type="nucleotide sequence ID" value="NZ_CP118166.1"/>
</dbReference>
<dbReference type="InterPro" id="IPR004843">
    <property type="entry name" value="Calcineurin-like_PHP"/>
</dbReference>
<dbReference type="AlphaFoldDB" id="A0AAE9ZBC6"/>
<dbReference type="PANTHER" id="PTHR39323">
    <property type="entry name" value="BLR1149 PROTEIN"/>
    <property type="match status" value="1"/>
</dbReference>
<dbReference type="Proteomes" id="UP001214043">
    <property type="component" value="Chromosome"/>
</dbReference>
<dbReference type="KEGG" id="hfl:PUV54_16045"/>
<dbReference type="GO" id="GO:0004519">
    <property type="term" value="F:endonuclease activity"/>
    <property type="evidence" value="ECO:0007669"/>
    <property type="project" value="UniProtKB-KW"/>
</dbReference>
<dbReference type="PANTHER" id="PTHR39323:SF1">
    <property type="entry name" value="BLR1149 PROTEIN"/>
    <property type="match status" value="1"/>
</dbReference>
<reference evidence="2" key="1">
    <citation type="submission" date="2023-02" db="EMBL/GenBank/DDBJ databases">
        <title>Genome sequence of Hyphococcus flavus.</title>
        <authorList>
            <person name="Rong J.-C."/>
            <person name="Zhao Q."/>
            <person name="Yi M."/>
            <person name="Wu J.-Y."/>
        </authorList>
    </citation>
    <scope>NUCLEOTIDE SEQUENCE</scope>
    <source>
        <strain evidence="2">MCCC 1K03223</strain>
    </source>
</reference>
<sequence length="236" mass="25851">MSHPGAISIHGEALTPDPLGAIYWVREETLIVSDLHFEKGSSFAARGVMLPPYDTRTTLMRLAALIRKYAPKRVISLGDAFHDEDAEDRMDEEDASSLEKLMRETAWLWILGNHDPEPPARFAAACEIEMQIGALTFRHEPLVQNAPGEIAGHLHPCARVVSEGRILRRRCFVVSSDRMIMPAMGAYTGGLNILDRAYAKLFSAPVAWVMGADGVYPITAENLAPDMVGGALGRAV</sequence>
<dbReference type="InterPro" id="IPR026336">
    <property type="entry name" value="PdeM-like"/>
</dbReference>
<keyword evidence="2" id="KW-0378">Hydrolase</keyword>
<evidence type="ECO:0000259" key="1">
    <source>
        <dbReference type="Pfam" id="PF00149"/>
    </source>
</evidence>
<evidence type="ECO:0000313" key="3">
    <source>
        <dbReference type="Proteomes" id="UP001214043"/>
    </source>
</evidence>
<accession>A0AAE9ZBC6</accession>
<organism evidence="2 3">
    <name type="scientific">Hyphococcus flavus</name>
    <dbReference type="NCBI Taxonomy" id="1866326"/>
    <lineage>
        <taxon>Bacteria</taxon>
        <taxon>Pseudomonadati</taxon>
        <taxon>Pseudomonadota</taxon>
        <taxon>Alphaproteobacteria</taxon>
        <taxon>Parvularculales</taxon>
        <taxon>Parvularculaceae</taxon>
        <taxon>Hyphococcus</taxon>
    </lineage>
</organism>
<protein>
    <submittedName>
        <fullName evidence="2">Ligase-associated DNA damage response endonuclease PdeM</fullName>
        <ecNumber evidence="2">3.1.-.-</ecNumber>
    </submittedName>
</protein>
<gene>
    <name evidence="2" type="primary">pdeM</name>
    <name evidence="2" type="ORF">PUV54_16045</name>
</gene>
<dbReference type="InterPro" id="IPR024173">
    <property type="entry name" value="Pesterase_MJ0037-like"/>
</dbReference>
<dbReference type="InterPro" id="IPR029052">
    <property type="entry name" value="Metallo-depent_PP-like"/>
</dbReference>
<dbReference type="GO" id="GO:0016874">
    <property type="term" value="F:ligase activity"/>
    <property type="evidence" value="ECO:0007669"/>
    <property type="project" value="UniProtKB-KW"/>
</dbReference>
<dbReference type="SUPFAM" id="SSF56300">
    <property type="entry name" value="Metallo-dependent phosphatases"/>
    <property type="match status" value="1"/>
</dbReference>
<name>A0AAE9ZBC6_9PROT</name>
<keyword evidence="2" id="KW-0540">Nuclease</keyword>
<dbReference type="EMBL" id="CP118166">
    <property type="protein sequence ID" value="WDI31463.1"/>
    <property type="molecule type" value="Genomic_DNA"/>
</dbReference>
<dbReference type="Gene3D" id="3.60.21.10">
    <property type="match status" value="1"/>
</dbReference>
<proteinExistence type="predicted"/>
<evidence type="ECO:0000313" key="2">
    <source>
        <dbReference type="EMBL" id="WDI31463.1"/>
    </source>
</evidence>
<dbReference type="Pfam" id="PF00149">
    <property type="entry name" value="Metallophos"/>
    <property type="match status" value="1"/>
</dbReference>
<feature type="domain" description="Calcineurin-like phosphoesterase" evidence="1">
    <location>
        <begin position="30"/>
        <end position="123"/>
    </location>
</feature>
<keyword evidence="3" id="KW-1185">Reference proteome</keyword>
<keyword evidence="2" id="KW-0436">Ligase</keyword>
<dbReference type="PIRSF" id="PIRSF000887">
    <property type="entry name" value="Pesterase_MJ0037"/>
    <property type="match status" value="1"/>
</dbReference>
<keyword evidence="2" id="KW-0255">Endonuclease</keyword>
<dbReference type="EC" id="3.1.-.-" evidence="2"/>
<dbReference type="GO" id="GO:0016787">
    <property type="term" value="F:hydrolase activity"/>
    <property type="evidence" value="ECO:0007669"/>
    <property type="project" value="UniProtKB-KW"/>
</dbReference>